<dbReference type="InterPro" id="IPR029069">
    <property type="entry name" value="HotDog_dom_sf"/>
</dbReference>
<dbReference type="OrthoDB" id="9798208at2"/>
<dbReference type="InterPro" id="IPR003736">
    <property type="entry name" value="PAAI_dom"/>
</dbReference>
<dbReference type="CDD" id="cd03443">
    <property type="entry name" value="PaaI_thioesterase"/>
    <property type="match status" value="1"/>
</dbReference>
<name>A0A328VJ81_9CHLR</name>
<evidence type="ECO:0000256" key="1">
    <source>
        <dbReference type="ARBA" id="ARBA00008324"/>
    </source>
</evidence>
<gene>
    <name evidence="4" type="ORF">A4R35_15495</name>
</gene>
<feature type="domain" description="Thioesterase" evidence="3">
    <location>
        <begin position="51"/>
        <end position="128"/>
    </location>
</feature>
<dbReference type="NCBIfam" id="TIGR00369">
    <property type="entry name" value="unchar_dom_1"/>
    <property type="match status" value="1"/>
</dbReference>
<comment type="caution">
    <text evidence="4">The sequence shown here is derived from an EMBL/GenBank/DDBJ whole genome shotgun (WGS) entry which is preliminary data.</text>
</comment>
<dbReference type="SUPFAM" id="SSF54637">
    <property type="entry name" value="Thioesterase/thiol ester dehydrase-isomerase"/>
    <property type="match status" value="1"/>
</dbReference>
<dbReference type="EMBL" id="MCIF01000002">
    <property type="protein sequence ID" value="RAQ96941.1"/>
    <property type="molecule type" value="Genomic_DNA"/>
</dbReference>
<protein>
    <submittedName>
        <fullName evidence="4">Esterase</fullName>
    </submittedName>
</protein>
<dbReference type="PANTHER" id="PTHR43240">
    <property type="entry name" value="1,4-DIHYDROXY-2-NAPHTHOYL-COA THIOESTERASE 1"/>
    <property type="match status" value="1"/>
</dbReference>
<dbReference type="GO" id="GO:0005829">
    <property type="term" value="C:cytosol"/>
    <property type="evidence" value="ECO:0007669"/>
    <property type="project" value="TreeGrafter"/>
</dbReference>
<dbReference type="Gene3D" id="3.10.129.10">
    <property type="entry name" value="Hotdog Thioesterase"/>
    <property type="match status" value="1"/>
</dbReference>
<evidence type="ECO:0000313" key="5">
    <source>
        <dbReference type="Proteomes" id="UP000248706"/>
    </source>
</evidence>
<dbReference type="GO" id="GO:0061522">
    <property type="term" value="F:1,4-dihydroxy-2-naphthoyl-CoA thioesterase activity"/>
    <property type="evidence" value="ECO:0007669"/>
    <property type="project" value="TreeGrafter"/>
</dbReference>
<dbReference type="PANTHER" id="PTHR43240:SF5">
    <property type="entry name" value="1,4-DIHYDROXY-2-NAPHTHOYL-COA THIOESTERASE 1"/>
    <property type="match status" value="1"/>
</dbReference>
<dbReference type="Proteomes" id="UP000248706">
    <property type="component" value="Unassembled WGS sequence"/>
</dbReference>
<accession>A0A328VJ81</accession>
<sequence length="155" mass="17001">MELSSQEIVERLNGTRAGTLWEALDISLVSADKERVVLSMPIGPRHKQQAGYLHGGISVLLAETAASIGTALNINMEEQMALGLEINANHLRPKREGRLTAIATPIHRGRSTQVWDIRIQDEQEKLVCVSRCTLAVVPRPPEAINPLMTSSQTSE</sequence>
<evidence type="ECO:0000256" key="2">
    <source>
        <dbReference type="ARBA" id="ARBA00022801"/>
    </source>
</evidence>
<keyword evidence="2" id="KW-0378">Hydrolase</keyword>
<dbReference type="InterPro" id="IPR006683">
    <property type="entry name" value="Thioestr_dom"/>
</dbReference>
<evidence type="ECO:0000313" key="4">
    <source>
        <dbReference type="EMBL" id="RAQ96941.1"/>
    </source>
</evidence>
<comment type="similarity">
    <text evidence="1">Belongs to the thioesterase PaaI family.</text>
</comment>
<proteinExistence type="inferred from homology"/>
<evidence type="ECO:0000259" key="3">
    <source>
        <dbReference type="Pfam" id="PF03061"/>
    </source>
</evidence>
<organism evidence="4 5">
    <name type="scientific">Thermogemmatispora tikiterensis</name>
    <dbReference type="NCBI Taxonomy" id="1825093"/>
    <lineage>
        <taxon>Bacteria</taxon>
        <taxon>Bacillati</taxon>
        <taxon>Chloroflexota</taxon>
        <taxon>Ktedonobacteria</taxon>
        <taxon>Thermogemmatisporales</taxon>
        <taxon>Thermogemmatisporaceae</taxon>
        <taxon>Thermogemmatispora</taxon>
    </lineage>
</organism>
<dbReference type="Pfam" id="PF03061">
    <property type="entry name" value="4HBT"/>
    <property type="match status" value="1"/>
</dbReference>
<dbReference type="AlphaFoldDB" id="A0A328VJ81"/>
<reference evidence="4 5" key="1">
    <citation type="submission" date="2016-08" db="EMBL/GenBank/DDBJ databases">
        <title>Analysis of Carbohydrate Active Enzymes in Thermogemmatispora T81 Reveals Carbohydrate Degradation Ability.</title>
        <authorList>
            <person name="Tomazini A."/>
            <person name="Lal S."/>
            <person name="Stott M."/>
            <person name="Henrissat B."/>
            <person name="Polikarpov I."/>
            <person name="Sparling R."/>
            <person name="Levin D.B."/>
        </authorList>
    </citation>
    <scope>NUCLEOTIDE SEQUENCE [LARGE SCALE GENOMIC DNA]</scope>
    <source>
        <strain evidence="4 5">T81</strain>
    </source>
</reference>
<dbReference type="RefSeq" id="WP_112430921.1">
    <property type="nucleotide sequence ID" value="NZ_MCIF01000002.1"/>
</dbReference>
<keyword evidence="5" id="KW-1185">Reference proteome</keyword>